<dbReference type="Proteomes" id="UP000681341">
    <property type="component" value="Unassembled WGS sequence"/>
</dbReference>
<feature type="domain" description="DUF58" evidence="2">
    <location>
        <begin position="229"/>
        <end position="346"/>
    </location>
</feature>
<reference evidence="3 4" key="1">
    <citation type="submission" date="2021-03" db="EMBL/GenBank/DDBJ databases">
        <title>Glycomyces sp. nov., a novel actinomycete isolated from soil.</title>
        <authorList>
            <person name="Yang X."/>
            <person name="Xu X."/>
        </authorList>
    </citation>
    <scope>NUCLEOTIDE SEQUENCE [LARGE SCALE GENOMIC DNA]</scope>
    <source>
        <strain evidence="3 4">NEAU-S30</strain>
    </source>
</reference>
<evidence type="ECO:0000313" key="4">
    <source>
        <dbReference type="Proteomes" id="UP000681341"/>
    </source>
</evidence>
<feature type="transmembrane region" description="Helical" evidence="1">
    <location>
        <begin position="31"/>
        <end position="57"/>
    </location>
</feature>
<gene>
    <name evidence="3" type="ORF">J5V16_23630</name>
</gene>
<sequence length="426" mass="44169">MSESGQAAGAGPGEAEKSILAGQRLDRFKNLALAVPITSRGVALAIAAAGLLVAGWIWGYPELATLGAAAALACLAAGSVIAAKPRLEVERSVVPDRISVGDNATVQLSVRNAGRWRSVNARAVDAYGGPGLETRRVAVPLARLRPGKSAGASYAIRAERRGVVDAGPLGIGKRDLLGLAATAGNFGGTARLWVHPRLHQLGRTPDGLARSLEGTADKVEQGSLTFHALREYVIGDELRHVHWRTSARIGKLMVKEHLDTSLPTVAIAIDDRAESWPAASAPGSQASPGDPFEAACEAAYSILTACFRAEYHAALVPASGAVVSGAGRDSYGDLLAELTPNTPESLGAYVSRLTAARYGDTLVWITGVEPPTDRLAVLKRAYPTVIAVHLALGLPASASLAGGVPTIRASDGEQFAAAWNNGGTRL</sequence>
<feature type="transmembrane region" description="Helical" evidence="1">
    <location>
        <begin position="63"/>
        <end position="83"/>
    </location>
</feature>
<dbReference type="EMBL" id="JAGFNP010000018">
    <property type="protein sequence ID" value="MBO3735826.1"/>
    <property type="molecule type" value="Genomic_DNA"/>
</dbReference>
<comment type="caution">
    <text evidence="3">The sequence shown here is derived from an EMBL/GenBank/DDBJ whole genome shotgun (WGS) entry which is preliminary data.</text>
</comment>
<organism evidence="3 4">
    <name type="scientific">Glycomyces niveus</name>
    <dbReference type="NCBI Taxonomy" id="2820287"/>
    <lineage>
        <taxon>Bacteria</taxon>
        <taxon>Bacillati</taxon>
        <taxon>Actinomycetota</taxon>
        <taxon>Actinomycetes</taxon>
        <taxon>Glycomycetales</taxon>
        <taxon>Glycomycetaceae</taxon>
        <taxon>Glycomyces</taxon>
    </lineage>
</organism>
<keyword evidence="4" id="KW-1185">Reference proteome</keyword>
<dbReference type="RefSeq" id="WP_208499764.1">
    <property type="nucleotide sequence ID" value="NZ_JAGFNP010000018.1"/>
</dbReference>
<protein>
    <submittedName>
        <fullName evidence="3">DUF58 domain-containing protein</fullName>
    </submittedName>
</protein>
<dbReference type="PANTHER" id="PTHR34351:SF1">
    <property type="entry name" value="SLR1927 PROTEIN"/>
    <property type="match status" value="1"/>
</dbReference>
<dbReference type="PANTHER" id="PTHR34351">
    <property type="entry name" value="SLR1927 PROTEIN-RELATED"/>
    <property type="match status" value="1"/>
</dbReference>
<dbReference type="Pfam" id="PF01882">
    <property type="entry name" value="DUF58"/>
    <property type="match status" value="1"/>
</dbReference>
<keyword evidence="1" id="KW-1133">Transmembrane helix</keyword>
<keyword evidence="1" id="KW-0472">Membrane</keyword>
<name>A0ABS3UC77_9ACTN</name>
<evidence type="ECO:0000259" key="2">
    <source>
        <dbReference type="Pfam" id="PF01882"/>
    </source>
</evidence>
<keyword evidence="1" id="KW-0812">Transmembrane</keyword>
<proteinExistence type="predicted"/>
<evidence type="ECO:0000256" key="1">
    <source>
        <dbReference type="SAM" id="Phobius"/>
    </source>
</evidence>
<dbReference type="InterPro" id="IPR002881">
    <property type="entry name" value="DUF58"/>
</dbReference>
<evidence type="ECO:0000313" key="3">
    <source>
        <dbReference type="EMBL" id="MBO3735826.1"/>
    </source>
</evidence>
<accession>A0ABS3UC77</accession>